<feature type="domain" description="Reverse transcriptase" evidence="1">
    <location>
        <begin position="128"/>
        <end position="382"/>
    </location>
</feature>
<reference evidence="2" key="2">
    <citation type="submission" date="2022-01" db="EMBL/GenBank/DDBJ databases">
        <authorList>
            <person name="Yamashiro T."/>
            <person name="Shiraishi A."/>
            <person name="Satake H."/>
            <person name="Nakayama K."/>
        </authorList>
    </citation>
    <scope>NUCLEOTIDE SEQUENCE</scope>
</reference>
<dbReference type="PANTHER" id="PTHR33116:SF84">
    <property type="entry name" value="RNA-DIRECTED DNA POLYMERASE"/>
    <property type="match status" value="1"/>
</dbReference>
<dbReference type="Pfam" id="PF00078">
    <property type="entry name" value="RVT_1"/>
    <property type="match status" value="1"/>
</dbReference>
<dbReference type="CDD" id="cd01650">
    <property type="entry name" value="RT_nLTR_like"/>
    <property type="match status" value="1"/>
</dbReference>
<keyword evidence="2" id="KW-0548">Nucleotidyltransferase</keyword>
<keyword evidence="2" id="KW-0808">Transferase</keyword>
<dbReference type="PROSITE" id="PS50878">
    <property type="entry name" value="RT_POL"/>
    <property type="match status" value="1"/>
</dbReference>
<dbReference type="GO" id="GO:0003964">
    <property type="term" value="F:RNA-directed DNA polymerase activity"/>
    <property type="evidence" value="ECO:0007669"/>
    <property type="project" value="UniProtKB-KW"/>
</dbReference>
<keyword evidence="3" id="KW-1185">Reference proteome</keyword>
<dbReference type="InterPro" id="IPR043502">
    <property type="entry name" value="DNA/RNA_pol_sf"/>
</dbReference>
<accession>A0ABQ5EQC2</accession>
<evidence type="ECO:0000313" key="3">
    <source>
        <dbReference type="Proteomes" id="UP001151760"/>
    </source>
</evidence>
<dbReference type="Proteomes" id="UP001151760">
    <property type="component" value="Unassembled WGS sequence"/>
</dbReference>
<gene>
    <name evidence="2" type="ORF">Tco_0988026</name>
</gene>
<organism evidence="2 3">
    <name type="scientific">Tanacetum coccineum</name>
    <dbReference type="NCBI Taxonomy" id="301880"/>
    <lineage>
        <taxon>Eukaryota</taxon>
        <taxon>Viridiplantae</taxon>
        <taxon>Streptophyta</taxon>
        <taxon>Embryophyta</taxon>
        <taxon>Tracheophyta</taxon>
        <taxon>Spermatophyta</taxon>
        <taxon>Magnoliopsida</taxon>
        <taxon>eudicotyledons</taxon>
        <taxon>Gunneridae</taxon>
        <taxon>Pentapetalae</taxon>
        <taxon>asterids</taxon>
        <taxon>campanulids</taxon>
        <taxon>Asterales</taxon>
        <taxon>Asteraceae</taxon>
        <taxon>Asteroideae</taxon>
        <taxon>Anthemideae</taxon>
        <taxon>Anthemidinae</taxon>
        <taxon>Tanacetum</taxon>
    </lineage>
</organism>
<sequence>MDENGDKNTAFFHSILKARKNKNIVESICDEKGNRFEGEDVAIQFVKHFEDFLGTSKPVNPICPEIFTQTLSMEDAENMVREVNDSEIKEALFDIDGDKASGPDGFSSEFFKKAWDVIGKDFCLAVKEFFRNGKLLGEINATIIAFIPKVNNPNKVSEFKPIACCNVLYKCICKILTNRIKSGLDKIVHINQSAFIPGRHIQDNILIAQELLRGYNRKNGPKRCAMQIDIQKAYDTCITSSKLSICLNGGIHGHFKGGRGLRQGDLISPYLFTLVMEVFNLIIIKNISDNKDFGYHFGCKELKLSHICFADDLLVLCKGNKESLLVIKHSLEEFSQISSLSANLGKSVIFFGSVNDDVKRELLQILPFKCGKLPVRYLGVPLLAKRLSIQDCKVLIDKVKSKINCWRNKTLSYAGRIQLIASVLTSMQLYWASVYLLPSSVVNDIDKLLKRFLWNASESAKGKARIAWKVVCRPKEQGGNGKSMSMWYDKWSLNGPVGDFISQRHIYDARLSMDAKVNDMIEDNHWIWPDEWFSVFPEISNTHMPALNDQNDKVLWVTNAGQKGKLLTQDKMEKWNNNGNLMCGFCNSRSDSHDNLFFQCDYAKKTWKEICKVSYKDGSMDKLDDVYRELIGRSKESKFGMVVDKLILAATVYYIWQERNRMIFNKEKRDVETLCNLIKESDFSDIGSSDPVIAIHITDGIGKVHYNDRSLVSWSFPWEMYHKEGVMYCGRVKGRVAMLGDWNGVWFILSMSNLSLAKEVRMDL</sequence>
<reference evidence="2" key="1">
    <citation type="journal article" date="2022" name="Int. J. Mol. Sci.">
        <title>Draft Genome of Tanacetum Coccineum: Genomic Comparison of Closely Related Tanacetum-Family Plants.</title>
        <authorList>
            <person name="Yamashiro T."/>
            <person name="Shiraishi A."/>
            <person name="Nakayama K."/>
            <person name="Satake H."/>
        </authorList>
    </citation>
    <scope>NUCLEOTIDE SEQUENCE</scope>
</reference>
<proteinExistence type="predicted"/>
<evidence type="ECO:0000259" key="1">
    <source>
        <dbReference type="PROSITE" id="PS50878"/>
    </source>
</evidence>
<dbReference type="InterPro" id="IPR026960">
    <property type="entry name" value="RVT-Znf"/>
</dbReference>
<dbReference type="EMBL" id="BQNB010016545">
    <property type="protein sequence ID" value="GJT52972.1"/>
    <property type="molecule type" value="Genomic_DNA"/>
</dbReference>
<name>A0ABQ5EQC2_9ASTR</name>
<comment type="caution">
    <text evidence="2">The sequence shown here is derived from an EMBL/GenBank/DDBJ whole genome shotgun (WGS) entry which is preliminary data.</text>
</comment>
<keyword evidence="2" id="KW-0695">RNA-directed DNA polymerase</keyword>
<dbReference type="Pfam" id="PF13966">
    <property type="entry name" value="zf-RVT"/>
    <property type="match status" value="1"/>
</dbReference>
<dbReference type="PANTHER" id="PTHR33116">
    <property type="entry name" value="REVERSE TRANSCRIPTASE ZINC-BINDING DOMAIN-CONTAINING PROTEIN-RELATED-RELATED"/>
    <property type="match status" value="1"/>
</dbReference>
<dbReference type="SUPFAM" id="SSF56672">
    <property type="entry name" value="DNA/RNA polymerases"/>
    <property type="match status" value="1"/>
</dbReference>
<protein>
    <submittedName>
        <fullName evidence="2">RNA-directed DNA polymerase, eukaryota, reverse transcriptase zinc-binding domain protein</fullName>
    </submittedName>
</protein>
<dbReference type="InterPro" id="IPR000477">
    <property type="entry name" value="RT_dom"/>
</dbReference>
<evidence type="ECO:0000313" key="2">
    <source>
        <dbReference type="EMBL" id="GJT52972.1"/>
    </source>
</evidence>